<dbReference type="InterPro" id="IPR046341">
    <property type="entry name" value="SET_dom_sf"/>
</dbReference>
<comment type="subcellular location">
    <subcellularLocation>
        <location evidence="2">Chromosome</location>
    </subcellularLocation>
    <subcellularLocation>
        <location evidence="1">Nucleus</location>
    </subcellularLocation>
</comment>
<keyword evidence="5" id="KW-0808">Transferase</keyword>
<dbReference type="SUPFAM" id="SSF82199">
    <property type="entry name" value="SET domain"/>
    <property type="match status" value="1"/>
</dbReference>
<dbReference type="InterPro" id="IPR003616">
    <property type="entry name" value="Post-SET_dom"/>
</dbReference>
<dbReference type="GO" id="GO:0005694">
    <property type="term" value="C:chromosome"/>
    <property type="evidence" value="ECO:0007669"/>
    <property type="project" value="UniProtKB-SubCell"/>
</dbReference>
<dbReference type="GO" id="GO:0032259">
    <property type="term" value="P:methylation"/>
    <property type="evidence" value="ECO:0007669"/>
    <property type="project" value="UniProtKB-KW"/>
</dbReference>
<evidence type="ECO:0000256" key="7">
    <source>
        <dbReference type="ARBA" id="ARBA00023242"/>
    </source>
</evidence>
<reference evidence="12" key="2">
    <citation type="submission" date="2020-05" db="UniProtKB">
        <authorList>
            <consortium name="EnsemblMetazoa"/>
        </authorList>
    </citation>
    <scope>IDENTIFICATION</scope>
    <source>
        <strain evidence="12">JHB</strain>
    </source>
</reference>
<keyword evidence="13" id="KW-1185">Reference proteome</keyword>
<dbReference type="OrthoDB" id="422362at2759"/>
<dbReference type="Pfam" id="PF00856">
    <property type="entry name" value="SET"/>
    <property type="match status" value="1"/>
</dbReference>
<sequence length="313" mass="34618">MCHSCVTEDPCTNSTATRGSLVRCIRCPSKCIPAGFQLPTTSIMICPKHSLDQCSINVKAEVSYAAKPARRPPTSSASSLTRRKVTKSAKSANPAECQFLARAHDSPASGPGRGVPAATQVKRHLRALLRHARFWMDQPEANLPLSRRRLGHRGGRKQSDMMERYNEESTQDDLSQQDSNCINRALLVDTHQALGSGCASRDRVREVINNEELPRRIEQKDENYYFLTVDSELTIDAGPKSNLARFINYSCESNCETLLWKVGGSQSVGLFALKDLKALTFNYNFETFGDQKKICHCGASKCCGLIVSEGTEN</sequence>
<dbReference type="SMART" id="SM00317">
    <property type="entry name" value="SET"/>
    <property type="match status" value="1"/>
</dbReference>
<evidence type="ECO:0000313" key="12">
    <source>
        <dbReference type="EnsemblMetazoa" id="CPIJ013265-PA"/>
    </source>
</evidence>
<dbReference type="Gene3D" id="2.170.270.10">
    <property type="entry name" value="SET domain"/>
    <property type="match status" value="1"/>
</dbReference>
<dbReference type="HOGENOM" id="CLU_889215_0_0_1"/>
<evidence type="ECO:0000259" key="10">
    <source>
        <dbReference type="PROSITE" id="PS50868"/>
    </source>
</evidence>
<keyword evidence="4" id="KW-0489">Methyltransferase</keyword>
<keyword evidence="6" id="KW-0949">S-adenosyl-L-methionine</keyword>
<dbReference type="KEGG" id="cqu:CpipJ_CPIJ013265"/>
<dbReference type="AlphaFoldDB" id="B0X128"/>
<evidence type="ECO:0000256" key="6">
    <source>
        <dbReference type="ARBA" id="ARBA00022691"/>
    </source>
</evidence>
<dbReference type="InParanoid" id="B0X128"/>
<feature type="domain" description="SET" evidence="9">
    <location>
        <begin position="8"/>
        <end position="287"/>
    </location>
</feature>
<dbReference type="Proteomes" id="UP000002320">
    <property type="component" value="Unassembled WGS sequence"/>
</dbReference>
<gene>
    <name evidence="12" type="primary">6046104</name>
    <name evidence="11" type="ORF">CpipJ_CPIJ013265</name>
</gene>
<dbReference type="InterPro" id="IPR050777">
    <property type="entry name" value="SET2_Histone-Lys_MeTrsfase"/>
</dbReference>
<evidence type="ECO:0000256" key="4">
    <source>
        <dbReference type="ARBA" id="ARBA00022603"/>
    </source>
</evidence>
<dbReference type="eggNOG" id="KOG1081">
    <property type="taxonomic scope" value="Eukaryota"/>
</dbReference>
<accession>B0X128</accession>
<feature type="region of interest" description="Disordered" evidence="8">
    <location>
        <begin position="67"/>
        <end position="93"/>
    </location>
</feature>
<keyword evidence="7" id="KW-0539">Nucleus</keyword>
<dbReference type="PANTHER" id="PTHR22884">
    <property type="entry name" value="SET DOMAIN PROTEINS"/>
    <property type="match status" value="1"/>
</dbReference>
<dbReference type="GO" id="GO:0008276">
    <property type="term" value="F:protein methyltransferase activity"/>
    <property type="evidence" value="ECO:0007669"/>
    <property type="project" value="UniProtKB-ARBA"/>
</dbReference>
<evidence type="ECO:0000256" key="8">
    <source>
        <dbReference type="SAM" id="MobiDB-lite"/>
    </source>
</evidence>
<dbReference type="InterPro" id="IPR001214">
    <property type="entry name" value="SET_dom"/>
</dbReference>
<dbReference type="EnsemblMetazoa" id="CPIJ013265-RA">
    <property type="protein sequence ID" value="CPIJ013265-PA"/>
    <property type="gene ID" value="CPIJ013265"/>
</dbReference>
<dbReference type="CDD" id="cd15566">
    <property type="entry name" value="PHD3_NSD"/>
    <property type="match status" value="1"/>
</dbReference>
<dbReference type="PROSITE" id="PS50868">
    <property type="entry name" value="POST_SET"/>
    <property type="match status" value="1"/>
</dbReference>
<evidence type="ECO:0000313" key="11">
    <source>
        <dbReference type="EMBL" id="EDS38420.1"/>
    </source>
</evidence>
<name>B0X128_CULQU</name>
<proteinExistence type="predicted"/>
<evidence type="ECO:0000259" key="9">
    <source>
        <dbReference type="PROSITE" id="PS50280"/>
    </source>
</evidence>
<feature type="domain" description="Post-SET" evidence="10">
    <location>
        <begin position="291"/>
        <end position="307"/>
    </location>
</feature>
<dbReference type="GO" id="GO:0005634">
    <property type="term" value="C:nucleus"/>
    <property type="evidence" value="ECO:0007669"/>
    <property type="project" value="UniProtKB-SubCell"/>
</dbReference>
<keyword evidence="3" id="KW-0158">Chromosome</keyword>
<reference evidence="11" key="1">
    <citation type="submission" date="2007-03" db="EMBL/GenBank/DDBJ databases">
        <title>Annotation of Culex pipiens quinquefasciatus.</title>
        <authorList>
            <consortium name="The Broad Institute Genome Sequencing Platform"/>
            <person name="Atkinson P.W."/>
            <person name="Hemingway J."/>
            <person name="Christensen B.M."/>
            <person name="Higgs S."/>
            <person name="Kodira C."/>
            <person name="Hannick L."/>
            <person name="Megy K."/>
            <person name="O'Leary S."/>
            <person name="Pearson M."/>
            <person name="Haas B.J."/>
            <person name="Mauceli E."/>
            <person name="Wortman J.R."/>
            <person name="Lee N.H."/>
            <person name="Guigo R."/>
            <person name="Stanke M."/>
            <person name="Alvarado L."/>
            <person name="Amedeo P."/>
            <person name="Antoine C.H."/>
            <person name="Arensburger P."/>
            <person name="Bidwell S.L."/>
            <person name="Crawford M."/>
            <person name="Camaro F."/>
            <person name="Devon K."/>
            <person name="Engels R."/>
            <person name="Hammond M."/>
            <person name="Howarth C."/>
            <person name="Koehrsen M."/>
            <person name="Lawson D."/>
            <person name="Montgomery P."/>
            <person name="Nene V."/>
            <person name="Nusbaum C."/>
            <person name="Puiu D."/>
            <person name="Romero-Severson J."/>
            <person name="Severson D.W."/>
            <person name="Shumway M."/>
            <person name="Sisk P."/>
            <person name="Stolte C."/>
            <person name="Zeng Q."/>
            <person name="Eisenstadt E."/>
            <person name="Fraser-Liggett C."/>
            <person name="Strausberg R."/>
            <person name="Galagan J."/>
            <person name="Birren B."/>
            <person name="Collins F.H."/>
        </authorList>
    </citation>
    <scope>NUCLEOTIDE SEQUENCE [LARGE SCALE GENOMIC DNA]</scope>
    <source>
        <strain evidence="11">JHB</strain>
    </source>
</reference>
<evidence type="ECO:0000313" key="13">
    <source>
        <dbReference type="Proteomes" id="UP000002320"/>
    </source>
</evidence>
<evidence type="ECO:0000256" key="1">
    <source>
        <dbReference type="ARBA" id="ARBA00004123"/>
    </source>
</evidence>
<protein>
    <submittedName>
        <fullName evidence="11">Wolf-Hirschhorn syndrome candidate 1</fullName>
    </submittedName>
</protein>
<evidence type="ECO:0000256" key="5">
    <source>
        <dbReference type="ARBA" id="ARBA00022679"/>
    </source>
</evidence>
<dbReference type="GO" id="GO:0008757">
    <property type="term" value="F:S-adenosylmethionine-dependent methyltransferase activity"/>
    <property type="evidence" value="ECO:0007669"/>
    <property type="project" value="UniProtKB-ARBA"/>
</dbReference>
<evidence type="ECO:0000256" key="3">
    <source>
        <dbReference type="ARBA" id="ARBA00022454"/>
    </source>
</evidence>
<dbReference type="GO" id="GO:0008170">
    <property type="term" value="F:N-methyltransferase activity"/>
    <property type="evidence" value="ECO:0007669"/>
    <property type="project" value="UniProtKB-ARBA"/>
</dbReference>
<dbReference type="STRING" id="7176.B0X128"/>
<organism>
    <name type="scientific">Culex quinquefasciatus</name>
    <name type="common">Southern house mosquito</name>
    <name type="synonym">Culex pungens</name>
    <dbReference type="NCBI Taxonomy" id="7176"/>
    <lineage>
        <taxon>Eukaryota</taxon>
        <taxon>Metazoa</taxon>
        <taxon>Ecdysozoa</taxon>
        <taxon>Arthropoda</taxon>
        <taxon>Hexapoda</taxon>
        <taxon>Insecta</taxon>
        <taxon>Pterygota</taxon>
        <taxon>Neoptera</taxon>
        <taxon>Endopterygota</taxon>
        <taxon>Diptera</taxon>
        <taxon>Nematocera</taxon>
        <taxon>Culicoidea</taxon>
        <taxon>Culicidae</taxon>
        <taxon>Culicinae</taxon>
        <taxon>Culicini</taxon>
        <taxon>Culex</taxon>
        <taxon>Culex</taxon>
    </lineage>
</organism>
<dbReference type="PROSITE" id="PS50280">
    <property type="entry name" value="SET"/>
    <property type="match status" value="1"/>
</dbReference>
<evidence type="ECO:0000256" key="2">
    <source>
        <dbReference type="ARBA" id="ARBA00004286"/>
    </source>
</evidence>
<dbReference type="EMBL" id="DS232251">
    <property type="protein sequence ID" value="EDS38420.1"/>
    <property type="molecule type" value="Genomic_DNA"/>
</dbReference>
<dbReference type="VEuPathDB" id="VectorBase:CQUJHB000662"/>
<dbReference type="VEuPathDB" id="VectorBase:CPIJ013265"/>